<proteinExistence type="predicted"/>
<keyword evidence="1" id="KW-0812">Transmembrane</keyword>
<evidence type="ECO:0000313" key="3">
    <source>
        <dbReference type="Proteomes" id="UP001059596"/>
    </source>
</evidence>
<name>A0A9P9YCU2_9MUSC</name>
<feature type="transmembrane region" description="Helical" evidence="1">
    <location>
        <begin position="20"/>
        <end position="38"/>
    </location>
</feature>
<keyword evidence="1" id="KW-0472">Membrane</keyword>
<keyword evidence="3" id="KW-1185">Reference proteome</keyword>
<sequence>PILILFVLHLLNLFGINKTRASVLFFLQIFLTCSLSIYNKYKKKINKIYETYNMYKQQPKTAARTTTCGVVSLPQIINESPTAKQSE</sequence>
<evidence type="ECO:0000256" key="1">
    <source>
        <dbReference type="SAM" id="Phobius"/>
    </source>
</evidence>
<dbReference type="AlphaFoldDB" id="A0A9P9YCU2"/>
<gene>
    <name evidence="2" type="ORF">M5D96_012594</name>
</gene>
<dbReference type="Proteomes" id="UP001059596">
    <property type="component" value="Unassembled WGS sequence"/>
</dbReference>
<evidence type="ECO:0000313" key="2">
    <source>
        <dbReference type="EMBL" id="KAI8034632.1"/>
    </source>
</evidence>
<keyword evidence="1" id="KW-1133">Transmembrane helix</keyword>
<reference evidence="2" key="1">
    <citation type="journal article" date="2023" name="Genome Biol. Evol.">
        <title>Long-read-based Genome Assembly of Drosophila gunungcola Reveals Fewer Chemosensory Genes in Flower-breeding Species.</title>
        <authorList>
            <person name="Negi A."/>
            <person name="Liao B.Y."/>
            <person name="Yeh S.D."/>
        </authorList>
    </citation>
    <scope>NUCLEOTIDE SEQUENCE</scope>
    <source>
        <strain evidence="2">Sukarami</strain>
    </source>
</reference>
<comment type="caution">
    <text evidence="2">The sequence shown here is derived from an EMBL/GenBank/DDBJ whole genome shotgun (WGS) entry which is preliminary data.</text>
</comment>
<accession>A0A9P9YCU2</accession>
<feature type="non-terminal residue" evidence="2">
    <location>
        <position position="1"/>
    </location>
</feature>
<dbReference type="EMBL" id="JAMKOV010000065">
    <property type="protein sequence ID" value="KAI8034632.1"/>
    <property type="molecule type" value="Genomic_DNA"/>
</dbReference>
<protein>
    <submittedName>
        <fullName evidence="2">Uncharacterized protein</fullName>
    </submittedName>
</protein>
<organism evidence="2 3">
    <name type="scientific">Drosophila gunungcola</name>
    <name type="common">fruit fly</name>
    <dbReference type="NCBI Taxonomy" id="103775"/>
    <lineage>
        <taxon>Eukaryota</taxon>
        <taxon>Metazoa</taxon>
        <taxon>Ecdysozoa</taxon>
        <taxon>Arthropoda</taxon>
        <taxon>Hexapoda</taxon>
        <taxon>Insecta</taxon>
        <taxon>Pterygota</taxon>
        <taxon>Neoptera</taxon>
        <taxon>Endopterygota</taxon>
        <taxon>Diptera</taxon>
        <taxon>Brachycera</taxon>
        <taxon>Muscomorpha</taxon>
        <taxon>Ephydroidea</taxon>
        <taxon>Drosophilidae</taxon>
        <taxon>Drosophila</taxon>
        <taxon>Sophophora</taxon>
    </lineage>
</organism>